<dbReference type="RefSeq" id="WP_146601476.1">
    <property type="nucleotide sequence ID" value="NZ_SJPY01000007.1"/>
</dbReference>
<dbReference type="Proteomes" id="UP000315471">
    <property type="component" value="Unassembled WGS sequence"/>
</dbReference>
<reference evidence="1 2" key="1">
    <citation type="submission" date="2019-02" db="EMBL/GenBank/DDBJ databases">
        <title>Deep-cultivation of Planctomycetes and their phenomic and genomic characterization uncovers novel biology.</title>
        <authorList>
            <person name="Wiegand S."/>
            <person name="Jogler M."/>
            <person name="Boedeker C."/>
            <person name="Pinto D."/>
            <person name="Vollmers J."/>
            <person name="Rivas-Marin E."/>
            <person name="Kohn T."/>
            <person name="Peeters S.H."/>
            <person name="Heuer A."/>
            <person name="Rast P."/>
            <person name="Oberbeckmann S."/>
            <person name="Bunk B."/>
            <person name="Jeske O."/>
            <person name="Meyerdierks A."/>
            <person name="Storesund J.E."/>
            <person name="Kallscheuer N."/>
            <person name="Luecker S."/>
            <person name="Lage O.M."/>
            <person name="Pohl T."/>
            <person name="Merkel B.J."/>
            <person name="Hornburger P."/>
            <person name="Mueller R.-W."/>
            <person name="Bruemmer F."/>
            <person name="Labrenz M."/>
            <person name="Spormann A.M."/>
            <person name="Op Den Camp H."/>
            <person name="Overmann J."/>
            <person name="Amann R."/>
            <person name="Jetten M.S.M."/>
            <person name="Mascher T."/>
            <person name="Medema M.H."/>
            <person name="Devos D.P."/>
            <person name="Kaster A.-K."/>
            <person name="Ovreas L."/>
            <person name="Rohde M."/>
            <person name="Galperin M.Y."/>
            <person name="Jogler C."/>
        </authorList>
    </citation>
    <scope>NUCLEOTIDE SEQUENCE [LARGE SCALE GENOMIC DNA]</scope>
    <source>
        <strain evidence="1 2">Q31b</strain>
    </source>
</reference>
<accession>A0A5C6DJC6</accession>
<evidence type="ECO:0000313" key="2">
    <source>
        <dbReference type="Proteomes" id="UP000315471"/>
    </source>
</evidence>
<organism evidence="1 2">
    <name type="scientific">Novipirellula aureliae</name>
    <dbReference type="NCBI Taxonomy" id="2527966"/>
    <lineage>
        <taxon>Bacteria</taxon>
        <taxon>Pseudomonadati</taxon>
        <taxon>Planctomycetota</taxon>
        <taxon>Planctomycetia</taxon>
        <taxon>Pirellulales</taxon>
        <taxon>Pirellulaceae</taxon>
        <taxon>Novipirellula</taxon>
    </lineage>
</organism>
<dbReference type="EMBL" id="SJPY01000007">
    <property type="protein sequence ID" value="TWU37483.1"/>
    <property type="molecule type" value="Genomic_DNA"/>
</dbReference>
<proteinExistence type="predicted"/>
<protein>
    <submittedName>
        <fullName evidence="1">Uncharacterized protein</fullName>
    </submittedName>
</protein>
<comment type="caution">
    <text evidence="1">The sequence shown here is derived from an EMBL/GenBank/DDBJ whole genome shotgun (WGS) entry which is preliminary data.</text>
</comment>
<dbReference type="AlphaFoldDB" id="A0A5C6DJC6"/>
<sequence>MNRETVSLWLDRFEAIERQAIAKHDKRLVRLYESLEVYLTAAKLTEWYQRYIGGDESTEAVGVALLVDAYWCRDEAESDHRLLFAKRVWNQKRTRKRIVDAV</sequence>
<evidence type="ECO:0000313" key="1">
    <source>
        <dbReference type="EMBL" id="TWU37483.1"/>
    </source>
</evidence>
<keyword evidence="2" id="KW-1185">Reference proteome</keyword>
<name>A0A5C6DJC6_9BACT</name>
<gene>
    <name evidence="1" type="ORF">Q31b_42710</name>
</gene>